<reference evidence="2 3" key="1">
    <citation type="submission" date="2022-09" db="EMBL/GenBank/DDBJ databases">
        <authorList>
            <person name="Palmer J.M."/>
        </authorList>
    </citation>
    <scope>NUCLEOTIDE SEQUENCE [LARGE SCALE GENOMIC DNA]</scope>
    <source>
        <strain evidence="2 3">DSM 7382</strain>
    </source>
</reference>
<feature type="signal peptide" evidence="1">
    <location>
        <begin position="1"/>
        <end position="24"/>
    </location>
</feature>
<dbReference type="InterPro" id="IPR009078">
    <property type="entry name" value="Ferritin-like_SF"/>
</dbReference>
<keyword evidence="1" id="KW-0732">Signal</keyword>
<comment type="caution">
    <text evidence="2">The sequence shown here is derived from an EMBL/GenBank/DDBJ whole genome shotgun (WGS) entry which is preliminary data.</text>
</comment>
<dbReference type="PANTHER" id="PTHR31694">
    <property type="entry name" value="DESICCATION-LIKE PROTEIN"/>
    <property type="match status" value="1"/>
</dbReference>
<sequence length="316" mass="33468">MRFSSFSVATASALALGASLLATAAPIQKRTASATDIQVLQFANVLEQFETQFYTQVLAKFSEQDFISAGYLNAEIAIQQFQSIQIDETVHTNTLSQTIVDLGAQPLNTCQFNFESILTEVSVMATNARVIENLGVAAYLGAARLLSDPVLLTSATTILTVEARHQTVLNILNVGSAIPSGFDIPFTPSEVLSIASQFISGCDLGYLANPTLSLTNSGVIAPGTSLTFSSSSFSSVSVDTLFCQILVGGAPFATVLPYNACVIPQINGPAAVFITSDQQPLANNIRDQATDKIIAGPSFAFIDTKTEVISQITRAH</sequence>
<dbReference type="SUPFAM" id="SSF47240">
    <property type="entry name" value="Ferritin-like"/>
    <property type="match status" value="1"/>
</dbReference>
<accession>A0AAW0H077</accession>
<dbReference type="CDD" id="cd00657">
    <property type="entry name" value="Ferritin_like"/>
    <property type="match status" value="1"/>
</dbReference>
<evidence type="ECO:0000313" key="3">
    <source>
        <dbReference type="Proteomes" id="UP001385951"/>
    </source>
</evidence>
<dbReference type="Proteomes" id="UP001385951">
    <property type="component" value="Unassembled WGS sequence"/>
</dbReference>
<evidence type="ECO:0000256" key="1">
    <source>
        <dbReference type="SAM" id="SignalP"/>
    </source>
</evidence>
<protein>
    <recommendedName>
        <fullName evidence="4">Ferritin-like domain-containing protein</fullName>
    </recommendedName>
</protein>
<gene>
    <name evidence="2" type="ORF">QCA50_001255</name>
</gene>
<name>A0AAW0H077_9APHY</name>
<dbReference type="EMBL" id="JASBNA010000001">
    <property type="protein sequence ID" value="KAK7696597.1"/>
    <property type="molecule type" value="Genomic_DNA"/>
</dbReference>
<feature type="chain" id="PRO_5043328932" description="Ferritin-like domain-containing protein" evidence="1">
    <location>
        <begin position="25"/>
        <end position="316"/>
    </location>
</feature>
<organism evidence="2 3">
    <name type="scientific">Cerrena zonata</name>
    <dbReference type="NCBI Taxonomy" id="2478898"/>
    <lineage>
        <taxon>Eukaryota</taxon>
        <taxon>Fungi</taxon>
        <taxon>Dikarya</taxon>
        <taxon>Basidiomycota</taxon>
        <taxon>Agaricomycotina</taxon>
        <taxon>Agaricomycetes</taxon>
        <taxon>Polyporales</taxon>
        <taxon>Cerrenaceae</taxon>
        <taxon>Cerrena</taxon>
    </lineage>
</organism>
<evidence type="ECO:0000313" key="2">
    <source>
        <dbReference type="EMBL" id="KAK7696597.1"/>
    </source>
</evidence>
<dbReference type="Pfam" id="PF13668">
    <property type="entry name" value="Ferritin_2"/>
    <property type="match status" value="1"/>
</dbReference>
<keyword evidence="3" id="KW-1185">Reference proteome</keyword>
<evidence type="ECO:0008006" key="4">
    <source>
        <dbReference type="Google" id="ProtNLM"/>
    </source>
</evidence>
<dbReference type="InterPro" id="IPR052965">
    <property type="entry name" value="Pigment-catalase-like"/>
</dbReference>
<proteinExistence type="predicted"/>
<dbReference type="PANTHER" id="PTHR31694:SF26">
    <property type="entry name" value="OS05G0151100 PROTEIN"/>
    <property type="match status" value="1"/>
</dbReference>
<dbReference type="AlphaFoldDB" id="A0AAW0H077"/>